<evidence type="ECO:0000313" key="1">
    <source>
        <dbReference type="EMBL" id="MBK0384073.1"/>
    </source>
</evidence>
<name>A0ABS1BMG0_9SPHI</name>
<reference evidence="1 2" key="1">
    <citation type="submission" date="2020-12" db="EMBL/GenBank/DDBJ databases">
        <title>Bacterial novel species Pedobacter sp. SD-b isolated from soil.</title>
        <authorList>
            <person name="Jung H.-Y."/>
        </authorList>
    </citation>
    <scope>NUCLEOTIDE SEQUENCE [LARGE SCALE GENOMIC DNA]</scope>
    <source>
        <strain evidence="1 2">SD-b</strain>
    </source>
</reference>
<accession>A0ABS1BMG0</accession>
<keyword evidence="2" id="KW-1185">Reference proteome</keyword>
<organism evidence="1 2">
    <name type="scientific">Pedobacter segetis</name>
    <dbReference type="NCBI Taxonomy" id="2793069"/>
    <lineage>
        <taxon>Bacteria</taxon>
        <taxon>Pseudomonadati</taxon>
        <taxon>Bacteroidota</taxon>
        <taxon>Sphingobacteriia</taxon>
        <taxon>Sphingobacteriales</taxon>
        <taxon>Sphingobacteriaceae</taxon>
        <taxon>Pedobacter</taxon>
    </lineage>
</organism>
<protein>
    <recommendedName>
        <fullName evidence="3">Arylsulfotransferase (ASST)</fullName>
    </recommendedName>
</protein>
<dbReference type="EMBL" id="JAEHFY010000021">
    <property type="protein sequence ID" value="MBK0384073.1"/>
    <property type="molecule type" value="Genomic_DNA"/>
</dbReference>
<comment type="caution">
    <text evidence="1">The sequence shown here is derived from an EMBL/GenBank/DDBJ whole genome shotgun (WGS) entry which is preliminary data.</text>
</comment>
<proteinExistence type="predicted"/>
<gene>
    <name evidence="1" type="ORF">I5M32_13975</name>
</gene>
<dbReference type="InterPro" id="IPR011047">
    <property type="entry name" value="Quinoprotein_ADH-like_sf"/>
</dbReference>
<dbReference type="SUPFAM" id="SSF50998">
    <property type="entry name" value="Quinoprotein alcohol dehydrogenase-like"/>
    <property type="match status" value="1"/>
</dbReference>
<sequence length="363" mass="41539">MITNKKARNFFVFSIPTLFILLTNIGYGQNLNVNKKPSDRPLLKLLNQFSAADVPVLGSGETEVPERKWDTTIVVPKNLPGNGIAQHPMLYIGEGYNKMFLINKGKTIWTYSTGGGYEYDDVWMLSNGNILFTRMQYIAEITPKKEVVWRYDAPEGTEIHACQPIGLDKVLFMQNGTPPKLFIFNIKTNKVEVEKEMPYDPNKGVHGQFRRVRYTANGTYLVPFMLMDKVIEYDKNFKELWTYDIKQPWAAIRLKNGNTLITDEKDILTREVNTAKETVWELKREDLPEEYRFINTQSCTRLTNGNTIICSRGNNGKGPQLVEVTPDKKVVWVLWDWKNLGPATAVQVLDDPGIPEKPGESEH</sequence>
<dbReference type="Proteomes" id="UP000660024">
    <property type="component" value="Unassembled WGS sequence"/>
</dbReference>
<dbReference type="RefSeq" id="WP_200587443.1">
    <property type="nucleotide sequence ID" value="NZ_JAEHFY010000021.1"/>
</dbReference>
<evidence type="ECO:0008006" key="3">
    <source>
        <dbReference type="Google" id="ProtNLM"/>
    </source>
</evidence>
<evidence type="ECO:0000313" key="2">
    <source>
        <dbReference type="Proteomes" id="UP000660024"/>
    </source>
</evidence>